<dbReference type="InterPro" id="IPR036388">
    <property type="entry name" value="WH-like_DNA-bd_sf"/>
</dbReference>
<proteinExistence type="predicted"/>
<keyword evidence="2" id="KW-0396">Initiation factor</keyword>
<comment type="caution">
    <text evidence="2">The sequence shown here is derived from an EMBL/GenBank/DDBJ whole genome shotgun (WGS) entry which is preliminary data.</text>
</comment>
<dbReference type="EMBL" id="DVHL01000011">
    <property type="protein sequence ID" value="HIR65514.1"/>
    <property type="molecule type" value="Genomic_DNA"/>
</dbReference>
<dbReference type="Gene3D" id="1.10.10.10">
    <property type="entry name" value="Winged helix-like DNA-binding domain superfamily/Winged helix DNA-binding domain"/>
    <property type="match status" value="1"/>
</dbReference>
<reference evidence="2" key="1">
    <citation type="submission" date="2020-10" db="EMBL/GenBank/DDBJ databases">
        <authorList>
            <person name="Gilroy R."/>
        </authorList>
    </citation>
    <scope>NUCLEOTIDE SEQUENCE</scope>
    <source>
        <strain evidence="2">CHK121-14286</strain>
    </source>
</reference>
<dbReference type="GO" id="GO:0042173">
    <property type="term" value="P:regulation of sporulation resulting in formation of a cellular spore"/>
    <property type="evidence" value="ECO:0007669"/>
    <property type="project" value="InterPro"/>
</dbReference>
<name>A0A9D1E397_9BACT</name>
<dbReference type="Proteomes" id="UP000824200">
    <property type="component" value="Unassembled WGS sequence"/>
</dbReference>
<sequence length="134" mass="15522">MKTFTDWEVTKAVEYVKSHDIESVAEMLLFVLGFKYNLCGTKYLKQGIVIRYGEENSLCKDLYNKIALHFCTTACRVERSIRHSICECYKAGHLAQINNLFRCHVFDENYAPTNSQFISAVCTWIHLEKLRAEG</sequence>
<dbReference type="InterPro" id="IPR014879">
    <property type="entry name" value="Spo0A_C"/>
</dbReference>
<dbReference type="GO" id="GO:0005737">
    <property type="term" value="C:cytoplasm"/>
    <property type="evidence" value="ECO:0007669"/>
    <property type="project" value="InterPro"/>
</dbReference>
<dbReference type="InterPro" id="IPR016032">
    <property type="entry name" value="Sig_transdc_resp-reg_C-effctor"/>
</dbReference>
<dbReference type="SUPFAM" id="SSF46894">
    <property type="entry name" value="C-terminal effector domain of the bipartite response regulators"/>
    <property type="match status" value="1"/>
</dbReference>
<keyword evidence="2" id="KW-0648">Protein biosynthesis</keyword>
<dbReference type="AlphaFoldDB" id="A0A9D1E397"/>
<dbReference type="GO" id="GO:0003743">
    <property type="term" value="F:translation initiation factor activity"/>
    <property type="evidence" value="ECO:0007669"/>
    <property type="project" value="UniProtKB-KW"/>
</dbReference>
<evidence type="ECO:0000313" key="2">
    <source>
        <dbReference type="EMBL" id="HIR65514.1"/>
    </source>
</evidence>
<dbReference type="GO" id="GO:0005509">
    <property type="term" value="F:calcium ion binding"/>
    <property type="evidence" value="ECO:0007669"/>
    <property type="project" value="InterPro"/>
</dbReference>
<gene>
    <name evidence="2" type="ORF">IAC95_01290</name>
</gene>
<dbReference type="GO" id="GO:0003677">
    <property type="term" value="F:DNA binding"/>
    <property type="evidence" value="ECO:0007669"/>
    <property type="project" value="InterPro"/>
</dbReference>
<dbReference type="GO" id="GO:0003700">
    <property type="term" value="F:DNA-binding transcription factor activity"/>
    <property type="evidence" value="ECO:0007669"/>
    <property type="project" value="InterPro"/>
</dbReference>
<protein>
    <submittedName>
        <fullName evidence="2">Sporulation initiation factor Spo0A C-terminal domain-containing protein</fullName>
    </submittedName>
</protein>
<dbReference type="Pfam" id="PF08769">
    <property type="entry name" value="Spo0A_C"/>
    <property type="match status" value="1"/>
</dbReference>
<reference evidence="2" key="2">
    <citation type="journal article" date="2021" name="PeerJ">
        <title>Extensive microbial diversity within the chicken gut microbiome revealed by metagenomics and culture.</title>
        <authorList>
            <person name="Gilroy R."/>
            <person name="Ravi A."/>
            <person name="Getino M."/>
            <person name="Pursley I."/>
            <person name="Horton D.L."/>
            <person name="Alikhan N.F."/>
            <person name="Baker D."/>
            <person name="Gharbi K."/>
            <person name="Hall N."/>
            <person name="Watson M."/>
            <person name="Adriaenssens E.M."/>
            <person name="Foster-Nyarko E."/>
            <person name="Jarju S."/>
            <person name="Secka A."/>
            <person name="Antonio M."/>
            <person name="Oren A."/>
            <person name="Chaudhuri R.R."/>
            <person name="La Ragione R."/>
            <person name="Hildebrand F."/>
            <person name="Pallen M.J."/>
        </authorList>
    </citation>
    <scope>NUCLEOTIDE SEQUENCE</scope>
    <source>
        <strain evidence="2">CHK121-14286</strain>
    </source>
</reference>
<feature type="domain" description="Sporulation initiation factor Spo0A C-terminal" evidence="1">
    <location>
        <begin position="28"/>
        <end position="122"/>
    </location>
</feature>
<evidence type="ECO:0000259" key="1">
    <source>
        <dbReference type="Pfam" id="PF08769"/>
    </source>
</evidence>
<accession>A0A9D1E397</accession>
<evidence type="ECO:0000313" key="3">
    <source>
        <dbReference type="Proteomes" id="UP000824200"/>
    </source>
</evidence>
<organism evidence="2 3">
    <name type="scientific">Candidatus Fimimonas gallinarum</name>
    <dbReference type="NCBI Taxonomy" id="2840821"/>
    <lineage>
        <taxon>Bacteria</taxon>
        <taxon>Pseudomonadati</taxon>
        <taxon>Myxococcota</taxon>
        <taxon>Myxococcia</taxon>
        <taxon>Myxococcales</taxon>
        <taxon>Cystobacterineae</taxon>
        <taxon>Myxococcaceae</taxon>
        <taxon>Myxococcaceae incertae sedis</taxon>
        <taxon>Candidatus Fimimonas</taxon>
    </lineage>
</organism>